<accession>A0A4T0FX92</accession>
<dbReference type="GO" id="GO:0003723">
    <property type="term" value="F:RNA binding"/>
    <property type="evidence" value="ECO:0007669"/>
    <property type="project" value="UniProtKB-UniRule"/>
</dbReference>
<dbReference type="SUPFAM" id="SSF54928">
    <property type="entry name" value="RNA-binding domain, RBD"/>
    <property type="match status" value="1"/>
</dbReference>
<gene>
    <name evidence="13" type="ORF">E3P99_00034</name>
</gene>
<keyword evidence="8" id="KW-0539">Nucleus</keyword>
<proteinExistence type="inferred from homology"/>
<dbReference type="AlphaFoldDB" id="A0A4T0FX92"/>
<evidence type="ECO:0000256" key="4">
    <source>
        <dbReference type="ARBA" id="ARBA00022728"/>
    </source>
</evidence>
<dbReference type="SMART" id="SM00360">
    <property type="entry name" value="RRM"/>
    <property type="match status" value="2"/>
</dbReference>
<organism evidence="13 14">
    <name type="scientific">Wallemia hederae</name>
    <dbReference type="NCBI Taxonomy" id="1540922"/>
    <lineage>
        <taxon>Eukaryota</taxon>
        <taxon>Fungi</taxon>
        <taxon>Dikarya</taxon>
        <taxon>Basidiomycota</taxon>
        <taxon>Wallemiomycotina</taxon>
        <taxon>Wallemiomycetes</taxon>
        <taxon>Wallemiales</taxon>
        <taxon>Wallemiaceae</taxon>
        <taxon>Wallemia</taxon>
    </lineage>
</organism>
<reference evidence="13 14" key="1">
    <citation type="submission" date="2019-03" db="EMBL/GenBank/DDBJ databases">
        <title>Sequencing 23 genomes of Wallemia ichthyophaga.</title>
        <authorList>
            <person name="Gostincar C."/>
        </authorList>
    </citation>
    <scope>NUCLEOTIDE SEQUENCE [LARGE SCALE GENOMIC DNA]</scope>
    <source>
        <strain evidence="13 14">EXF-5753</strain>
    </source>
</reference>
<dbReference type="FunFam" id="3.30.70.330:FF:000029">
    <property type="entry name" value="U2 small nuclear ribonucleoprotein B"/>
    <property type="match status" value="1"/>
</dbReference>
<feature type="domain" description="RRM" evidence="12">
    <location>
        <begin position="66"/>
        <end position="145"/>
    </location>
</feature>
<sequence>MSDEIKHEIKQEGVESMDGVTAPVVTTEVTMSEHEEPGVDAVKVEGSAAAAAAAQEGLANAGEESETIYIRNLNETIRLNTMKESLRNLYTNFGEVLDVVAHRNIRMRGQAFVAFSKKHIARRAVADTQNFPLYGQPMKVSFAKTNADAVYKRHKRTDELEKHLEERKAAKPLKRKENYIRLMKNTRAKADSSGAGNNAAPETATAPGAQAPAQQKQQQQQQLPDEYLPPNVILFLQNLPAGTTKEKLDEIFGQYPNLAEVRIIPARPDIAFVEYIDEGSSAVAKDALNQYQIDGQPIKVTFARQ</sequence>
<evidence type="ECO:0000256" key="3">
    <source>
        <dbReference type="ARBA" id="ARBA00022664"/>
    </source>
</evidence>
<dbReference type="GO" id="GO:0005681">
    <property type="term" value="C:spliceosomal complex"/>
    <property type="evidence" value="ECO:0007669"/>
    <property type="project" value="UniProtKB-KW"/>
</dbReference>
<keyword evidence="7" id="KW-0508">mRNA splicing</keyword>
<dbReference type="InterPro" id="IPR012677">
    <property type="entry name" value="Nucleotide-bd_a/b_plait_sf"/>
</dbReference>
<dbReference type="PROSITE" id="PS50102">
    <property type="entry name" value="RRM"/>
    <property type="match status" value="2"/>
</dbReference>
<dbReference type="CDD" id="cd12247">
    <property type="entry name" value="RRM2_U1A_like"/>
    <property type="match status" value="1"/>
</dbReference>
<keyword evidence="14" id="KW-1185">Reference proteome</keyword>
<dbReference type="PANTHER" id="PTHR48028:SF4">
    <property type="entry name" value="SC35-LIKE SPLICING FACTOR"/>
    <property type="match status" value="1"/>
</dbReference>
<evidence type="ECO:0000256" key="6">
    <source>
        <dbReference type="ARBA" id="ARBA00022884"/>
    </source>
</evidence>
<dbReference type="Gene3D" id="3.30.70.330">
    <property type="match status" value="2"/>
</dbReference>
<feature type="compositionally biased region" description="Low complexity" evidence="11">
    <location>
        <begin position="194"/>
        <end position="222"/>
    </location>
</feature>
<comment type="caution">
    <text evidence="13">The sequence shown here is derived from an EMBL/GenBank/DDBJ whole genome shotgun (WGS) entry which is preliminary data.</text>
</comment>
<dbReference type="GO" id="GO:0030532">
    <property type="term" value="C:small nuclear ribonucleoprotein complex"/>
    <property type="evidence" value="ECO:0007669"/>
    <property type="project" value="UniProtKB-ARBA"/>
</dbReference>
<evidence type="ECO:0000259" key="12">
    <source>
        <dbReference type="PROSITE" id="PS50102"/>
    </source>
</evidence>
<keyword evidence="5" id="KW-0677">Repeat</keyword>
<evidence type="ECO:0000256" key="2">
    <source>
        <dbReference type="ARBA" id="ARBA00007243"/>
    </source>
</evidence>
<evidence type="ECO:0000313" key="13">
    <source>
        <dbReference type="EMBL" id="TIA93617.1"/>
    </source>
</evidence>
<evidence type="ECO:0000256" key="8">
    <source>
        <dbReference type="ARBA" id="ARBA00023242"/>
    </source>
</evidence>
<evidence type="ECO:0000313" key="14">
    <source>
        <dbReference type="Proteomes" id="UP000310189"/>
    </source>
</evidence>
<evidence type="ECO:0000256" key="11">
    <source>
        <dbReference type="SAM" id="MobiDB-lite"/>
    </source>
</evidence>
<dbReference type="FunFam" id="3.30.70.330:FF:000039">
    <property type="entry name" value="U1 small nuclear ribonucleoprotein A"/>
    <property type="match status" value="1"/>
</dbReference>
<dbReference type="EMBL" id="SPNW01000001">
    <property type="protein sequence ID" value="TIA93617.1"/>
    <property type="molecule type" value="Genomic_DNA"/>
</dbReference>
<dbReference type="Pfam" id="PF00076">
    <property type="entry name" value="RRM_1"/>
    <property type="match status" value="2"/>
</dbReference>
<dbReference type="GO" id="GO:0006397">
    <property type="term" value="P:mRNA processing"/>
    <property type="evidence" value="ECO:0007669"/>
    <property type="project" value="UniProtKB-KW"/>
</dbReference>
<feature type="domain" description="RRM" evidence="12">
    <location>
        <begin position="232"/>
        <end position="305"/>
    </location>
</feature>
<comment type="subcellular location">
    <subcellularLocation>
        <location evidence="1">Nucleus</location>
    </subcellularLocation>
</comment>
<keyword evidence="9" id="KW-0687">Ribonucleoprotein</keyword>
<keyword evidence="6 10" id="KW-0694">RNA-binding</keyword>
<evidence type="ECO:0000256" key="5">
    <source>
        <dbReference type="ARBA" id="ARBA00022737"/>
    </source>
</evidence>
<evidence type="ECO:0000256" key="7">
    <source>
        <dbReference type="ARBA" id="ARBA00023187"/>
    </source>
</evidence>
<evidence type="ECO:0000256" key="9">
    <source>
        <dbReference type="ARBA" id="ARBA00023274"/>
    </source>
</evidence>
<name>A0A4T0FX92_9BASI</name>
<protein>
    <recommendedName>
        <fullName evidence="12">RRM domain-containing protein</fullName>
    </recommendedName>
</protein>
<dbReference type="GO" id="GO:0008380">
    <property type="term" value="P:RNA splicing"/>
    <property type="evidence" value="ECO:0007669"/>
    <property type="project" value="UniProtKB-KW"/>
</dbReference>
<dbReference type="InterPro" id="IPR035979">
    <property type="entry name" value="RBD_domain_sf"/>
</dbReference>
<comment type="similarity">
    <text evidence="2">Belongs to the RRM U1 A/B'' family.</text>
</comment>
<keyword evidence="3" id="KW-0507">mRNA processing</keyword>
<dbReference type="Proteomes" id="UP000310189">
    <property type="component" value="Unassembled WGS sequence"/>
</dbReference>
<dbReference type="InterPro" id="IPR051106">
    <property type="entry name" value="RNA-bind/splicing_reg"/>
</dbReference>
<evidence type="ECO:0000256" key="1">
    <source>
        <dbReference type="ARBA" id="ARBA00004123"/>
    </source>
</evidence>
<feature type="region of interest" description="Disordered" evidence="11">
    <location>
        <begin position="187"/>
        <end position="223"/>
    </location>
</feature>
<dbReference type="PANTHER" id="PTHR48028">
    <property type="entry name" value="GLYCINE-RICH RNA-BINDING PROTEIN RZ1A"/>
    <property type="match status" value="1"/>
</dbReference>
<keyword evidence="4" id="KW-0747">Spliceosome</keyword>
<dbReference type="InterPro" id="IPR000504">
    <property type="entry name" value="RRM_dom"/>
</dbReference>
<dbReference type="OrthoDB" id="266020at2759"/>
<evidence type="ECO:0000256" key="10">
    <source>
        <dbReference type="PROSITE-ProRule" id="PRU00176"/>
    </source>
</evidence>